<dbReference type="Proteomes" id="UP000217785">
    <property type="component" value="Unassembled WGS sequence"/>
</dbReference>
<evidence type="ECO:0000256" key="1">
    <source>
        <dbReference type="SAM" id="Phobius"/>
    </source>
</evidence>
<feature type="transmembrane region" description="Helical" evidence="1">
    <location>
        <begin position="111"/>
        <end position="134"/>
    </location>
</feature>
<reference evidence="3" key="1">
    <citation type="submission" date="2017-07" db="EMBL/GenBank/DDBJ databases">
        <title>Draft genome sequence of Effusibacillus lacus strain skLN1.</title>
        <authorList>
            <person name="Watanabe M."/>
            <person name="Kojima H."/>
            <person name="Fukui M."/>
        </authorList>
    </citation>
    <scope>NUCLEOTIDE SEQUENCE [LARGE SCALE GENOMIC DNA]</scope>
    <source>
        <strain evidence="3">skLN1</strain>
    </source>
</reference>
<evidence type="ECO:0000313" key="2">
    <source>
        <dbReference type="EMBL" id="GAX91665.1"/>
    </source>
</evidence>
<name>A0A292YT56_9BACL</name>
<feature type="transmembrane region" description="Helical" evidence="1">
    <location>
        <begin position="209"/>
        <end position="232"/>
    </location>
</feature>
<feature type="transmembrane region" description="Helical" evidence="1">
    <location>
        <begin position="186"/>
        <end position="203"/>
    </location>
</feature>
<feature type="transmembrane region" description="Helical" evidence="1">
    <location>
        <begin position="12"/>
        <end position="33"/>
    </location>
</feature>
<feature type="transmembrane region" description="Helical" evidence="1">
    <location>
        <begin position="154"/>
        <end position="174"/>
    </location>
</feature>
<dbReference type="EMBL" id="BDUF01000106">
    <property type="protein sequence ID" value="GAX91665.1"/>
    <property type="molecule type" value="Genomic_DNA"/>
</dbReference>
<keyword evidence="1" id="KW-0472">Membrane</keyword>
<keyword evidence="1" id="KW-0812">Transmembrane</keyword>
<dbReference type="AlphaFoldDB" id="A0A292YT56"/>
<feature type="transmembrane region" description="Helical" evidence="1">
    <location>
        <begin position="54"/>
        <end position="70"/>
    </location>
</feature>
<keyword evidence="1" id="KW-1133">Transmembrane helix</keyword>
<gene>
    <name evidence="2" type="ORF">EFBL_3355</name>
</gene>
<evidence type="ECO:0008006" key="4">
    <source>
        <dbReference type="Google" id="ProtNLM"/>
    </source>
</evidence>
<keyword evidence="3" id="KW-1185">Reference proteome</keyword>
<proteinExistence type="predicted"/>
<organism evidence="2 3">
    <name type="scientific">Effusibacillus lacus</name>
    <dbReference type="NCBI Taxonomy" id="1348429"/>
    <lineage>
        <taxon>Bacteria</taxon>
        <taxon>Bacillati</taxon>
        <taxon>Bacillota</taxon>
        <taxon>Bacilli</taxon>
        <taxon>Bacillales</taxon>
        <taxon>Alicyclobacillaceae</taxon>
        <taxon>Effusibacillus</taxon>
    </lineage>
</organism>
<sequence>MALLDTYVKLGLWSISSSWIGILTGFSLVLWLIKRELTRAGLDGAKVQDTIFDSVFYGILATLLAPLLFIPKEVLERPFQILLGGTIPYATWIGWGIGIGYFVIRFRKQPIPILTLLDVLIPALFAGWSVYSIFVADFGTRTELFWGARLLEGMYHPVNVYNAILFAVSSWLLAKKIPIQPSGVRGALGLIILGTGGLLISLVDYNPTIWLFLTPPQWGFVLCAVVGILLLAKTNARSWIHDKGNAVEE</sequence>
<accession>A0A292YT56</accession>
<protein>
    <recommendedName>
        <fullName evidence="4">Prolipoprotein diacylglyceryl transferase</fullName>
    </recommendedName>
</protein>
<evidence type="ECO:0000313" key="3">
    <source>
        <dbReference type="Proteomes" id="UP000217785"/>
    </source>
</evidence>
<dbReference type="RefSeq" id="WP_096183678.1">
    <property type="nucleotide sequence ID" value="NZ_BDUF01000106.1"/>
</dbReference>
<comment type="caution">
    <text evidence="2">The sequence shown here is derived from an EMBL/GenBank/DDBJ whole genome shotgun (WGS) entry which is preliminary data.</text>
</comment>
<dbReference type="OrthoDB" id="871140at2"/>
<feature type="transmembrane region" description="Helical" evidence="1">
    <location>
        <begin position="82"/>
        <end position="104"/>
    </location>
</feature>